<feature type="region of interest" description="Disordered" evidence="3">
    <location>
        <begin position="1427"/>
        <end position="1453"/>
    </location>
</feature>
<evidence type="ECO:0000256" key="2">
    <source>
        <dbReference type="RuleBase" id="RU367034"/>
    </source>
</evidence>
<dbReference type="InterPro" id="IPR028288">
    <property type="entry name" value="SCAR/WAVE_fam"/>
</dbReference>
<dbReference type="PANTHER" id="PTHR12902:SF33">
    <property type="entry name" value="PROTEIN SCAR3"/>
    <property type="match status" value="1"/>
</dbReference>
<dbReference type="STRING" id="3469.A0A4Y7I6Z9"/>
<feature type="compositionally biased region" description="Low complexity" evidence="3">
    <location>
        <begin position="1257"/>
        <end position="1268"/>
    </location>
</feature>
<feature type="region of interest" description="Disordered" evidence="3">
    <location>
        <begin position="1307"/>
        <end position="1327"/>
    </location>
</feature>
<dbReference type="EMBL" id="CM010715">
    <property type="protein sequence ID" value="RZC43421.1"/>
    <property type="molecule type" value="Genomic_DNA"/>
</dbReference>
<feature type="compositionally biased region" description="Low complexity" evidence="3">
    <location>
        <begin position="241"/>
        <end position="251"/>
    </location>
</feature>
<feature type="region of interest" description="Disordered" evidence="3">
    <location>
        <begin position="1220"/>
        <end position="1273"/>
    </location>
</feature>
<keyword evidence="2" id="KW-0206">Cytoskeleton</keyword>
<feature type="compositionally biased region" description="Polar residues" evidence="3">
    <location>
        <begin position="680"/>
        <end position="705"/>
    </location>
</feature>
<comment type="similarity">
    <text evidence="1 2">Belongs to the SCAR/WAVE family.</text>
</comment>
<dbReference type="GO" id="GO:0003779">
    <property type="term" value="F:actin binding"/>
    <property type="evidence" value="ECO:0007669"/>
    <property type="project" value="UniProtKB-UniRule"/>
</dbReference>
<reference evidence="4 5" key="1">
    <citation type="journal article" date="2018" name="Science">
        <title>The opium poppy genome and morphinan production.</title>
        <authorList>
            <person name="Guo L."/>
            <person name="Winzer T."/>
            <person name="Yang X."/>
            <person name="Li Y."/>
            <person name="Ning Z."/>
            <person name="He Z."/>
            <person name="Teodor R."/>
            <person name="Lu Y."/>
            <person name="Bowser T.A."/>
            <person name="Graham I.A."/>
            <person name="Ye K."/>
        </authorList>
    </citation>
    <scope>NUCLEOTIDE SEQUENCE [LARGE SCALE GENOMIC DNA]</scope>
    <source>
        <strain evidence="5">cv. HN1</strain>
        <tissue evidence="4">Leaves</tissue>
    </source>
</reference>
<sequence length="1533" mass="166442">MPLVRVEVRNEYGLGSSELYGEAVEEEEPKAVLQGVSVAGLVGILRQLGDLAQFSSEVFHDLQEQVIATAARSQRIINRVQRIEAALPPVEKAVLAQTNHIHFAYSAGTDWHTNIQATHSHLINSDLPHFILESYEECRNPPRLQLLDKFDIAGPGACLKRYSDPSFFKNALSPSEPEYTEKARRAKKANRRRRKGSRHMNGEISQALLLSKRSDRKQFASPSYGRSSTADTISTFDMSKSDLGGSTSSSDSRSRSGYRDSMSDVNVSVRREEREDTSLLTSRLKIHSGVIPDSKLPNKQTGVLENDLPSHSSQDKTVPSSCSITWDEKIEIVKPICQQFENNLEELGAVSEFQRANPDRDKPESISDESAYAEDILTSPINIYPDDSSYCDSTVPESLLHVNQSDAVGTGLENCATACTMVSEFEPESEYQAEKEENPTSSNLEHVERECRTRTTIEMNAQSSNSSDRFFVFDLSSKKQTSPSCSEAVSSDLIHAESHPTVSIYPELDSSVEAVSCLSTNLPDHSRVNNFESTSLGFNVPSSKASSDDKIINSVCDSQVSLSTKDLVHEESLPAISMCPKPDISVEVDLCSSSVKPDVSRVNNFGSARSYSSSPGFSVPSSKASANDKIINSVCESQVSASTKDLVHEKSLPAISMCPEPDISPEVESYSSTDKPDVSRVNNFGSARSDSSSPGFNVPSSKASSNDKIINSVCKPQVSASTKDLVHEESLPATSICPEPNISPEVESCSITDKPDVSGVNNFGSARSDSSSPGINVPSSKASSNDKIIYSVCQSQVSTSTKDLVHEESLPTISMCPKPDISLEIESCSSTDKPDVSGVNNFESARSDWPSSGFNVPSSKALSDDKIINSVCESQVSTSTKDLVHEESLPAMSMCPQPDISLEMESCSSTDKPDVSGVHNFESARSYCPSPGFNLPSSKDLSDYKIINSVCESQVSASTKDLVHEESLPAISMCPEPDISPEVESCSSTDKPDVSRVNNFGSARSDSSSPGFNVASSKASLDDMILNSVCESQVSASTKDLVHEESLPAVSMCPIADVSLEVESCSSTDIPDVSIVNDFGAPRTESSSSGFDVPSSQALQDHKISNNACEYQVSLPTVSGGKPTLFWTNGDLLGLEPAKPINKSPNATEKLNDVSPDDLTLVNVPSAGAHRGNNEQSSSALLGLSDRISVNIFRRSYTSAPFSSLASGLMKLQETQFSEQKKLNRKALQASPLPSPNRQFEHGSPLPSPNRQFEHGSPVNSVSSSSPPLEHMTLSFQPIDGFETSRLKLRFPDGSNFRDNRHVMLPSFQLVPGPSNSQRDIDYESDDDTFSRLSDYLSDDVKSQHSYSNSEQWETDETPRGEDRDMYDGLRRVLSEESVSSSGEGGSVADSLSGLPNFDSVIPIPSQEERKCDGRDVESAIVRNHMQSLQPPFPGNEEATASPPKSENLQKLNGIEETKKTITSKDDNGEEDLLQQIRTRSINLRRTIPTKPILMLNPTANSKVTAILEKASAIRQVVGSDEEGEDSESWSDQ</sequence>
<accession>A0A4Y7I6Z9</accession>
<dbReference type="Gramene" id="RZC43421">
    <property type="protein sequence ID" value="RZC43421"/>
    <property type="gene ID" value="C5167_036364"/>
</dbReference>
<feature type="region of interest" description="Disordered" evidence="3">
    <location>
        <begin position="760"/>
        <end position="782"/>
    </location>
</feature>
<dbReference type="GO" id="GO:0071933">
    <property type="term" value="F:Arp2/3 complex binding"/>
    <property type="evidence" value="ECO:0007669"/>
    <property type="project" value="TreeGrafter"/>
</dbReference>
<dbReference type="GO" id="GO:0005856">
    <property type="term" value="C:cytoskeleton"/>
    <property type="evidence" value="ECO:0007669"/>
    <property type="project" value="UniProtKB-SubCell"/>
</dbReference>
<feature type="region of interest" description="Disordered" evidence="3">
    <location>
        <begin position="170"/>
        <end position="208"/>
    </location>
</feature>
<keyword evidence="2" id="KW-0009">Actin-binding</keyword>
<dbReference type="OMA" id="LPAISMC"/>
<organism evidence="4 5">
    <name type="scientific">Papaver somniferum</name>
    <name type="common">Opium poppy</name>
    <dbReference type="NCBI Taxonomy" id="3469"/>
    <lineage>
        <taxon>Eukaryota</taxon>
        <taxon>Viridiplantae</taxon>
        <taxon>Streptophyta</taxon>
        <taxon>Embryophyta</taxon>
        <taxon>Tracheophyta</taxon>
        <taxon>Spermatophyta</taxon>
        <taxon>Magnoliopsida</taxon>
        <taxon>Ranunculales</taxon>
        <taxon>Papaveraceae</taxon>
        <taxon>Papaveroideae</taxon>
        <taxon>Papaver</taxon>
    </lineage>
</organism>
<dbReference type="PANTHER" id="PTHR12902">
    <property type="entry name" value="WASP-1"/>
    <property type="match status" value="1"/>
</dbReference>
<feature type="compositionally biased region" description="Basic and acidic residues" evidence="3">
    <location>
        <begin position="252"/>
        <end position="262"/>
    </location>
</feature>
<protein>
    <recommendedName>
        <fullName evidence="2">Protein SCAR</fullName>
    </recommendedName>
    <alternativeName>
        <fullName evidence="2">Protein WAVE</fullName>
    </alternativeName>
</protein>
<feature type="region of interest" description="Disordered" evidence="3">
    <location>
        <begin position="657"/>
        <end position="705"/>
    </location>
</feature>
<feature type="region of interest" description="Disordered" evidence="3">
    <location>
        <begin position="1339"/>
        <end position="1412"/>
    </location>
</feature>
<feature type="compositionally biased region" description="Basic and acidic residues" evidence="3">
    <location>
        <begin position="1357"/>
        <end position="1375"/>
    </location>
</feature>
<feature type="region of interest" description="Disordered" evidence="3">
    <location>
        <begin position="427"/>
        <end position="447"/>
    </location>
</feature>
<keyword evidence="5" id="KW-1185">Reference proteome</keyword>
<evidence type="ECO:0000256" key="3">
    <source>
        <dbReference type="SAM" id="MobiDB-lite"/>
    </source>
</evidence>
<comment type="subcellular location">
    <subcellularLocation>
        <location evidence="2">Cytoplasm</location>
        <location evidence="2">Cytoskeleton</location>
    </subcellularLocation>
</comment>
<feature type="compositionally biased region" description="Polar residues" evidence="3">
    <location>
        <begin position="297"/>
        <end position="320"/>
    </location>
</feature>
<evidence type="ECO:0000313" key="5">
    <source>
        <dbReference type="Proteomes" id="UP000316621"/>
    </source>
</evidence>
<dbReference type="GO" id="GO:0034237">
    <property type="term" value="F:protein kinase A regulatory subunit binding"/>
    <property type="evidence" value="ECO:0007669"/>
    <property type="project" value="TreeGrafter"/>
</dbReference>
<dbReference type="GO" id="GO:2000601">
    <property type="term" value="P:positive regulation of Arp2/3 complex-mediated actin nucleation"/>
    <property type="evidence" value="ECO:0007669"/>
    <property type="project" value="TreeGrafter"/>
</dbReference>
<evidence type="ECO:0000256" key="1">
    <source>
        <dbReference type="ARBA" id="ARBA00006993"/>
    </source>
</evidence>
<keyword evidence="2" id="KW-0963">Cytoplasm</keyword>
<feature type="compositionally biased region" description="Basic residues" evidence="3">
    <location>
        <begin position="184"/>
        <end position="198"/>
    </location>
</feature>
<feature type="region of interest" description="Disordered" evidence="3">
    <location>
        <begin position="236"/>
        <end position="320"/>
    </location>
</feature>
<dbReference type="Gene3D" id="6.10.280.150">
    <property type="match status" value="2"/>
</dbReference>
<name>A0A4Y7I6Z9_PAPSO</name>
<gene>
    <name evidence="4" type="ORF">C5167_036364</name>
</gene>
<evidence type="ECO:0000313" key="4">
    <source>
        <dbReference type="EMBL" id="RZC43421.1"/>
    </source>
</evidence>
<dbReference type="Proteomes" id="UP000316621">
    <property type="component" value="Chromosome 1"/>
</dbReference>
<dbReference type="GO" id="GO:0030036">
    <property type="term" value="P:actin cytoskeleton organization"/>
    <property type="evidence" value="ECO:0007669"/>
    <property type="project" value="UniProtKB-UniRule"/>
</dbReference>
<proteinExistence type="inferred from homology"/>
<comment type="function">
    <text evidence="2">Involved in regulation of actin and microtubule organization. Part of a WAVE complex that activates the Arp2/3 complex.</text>
</comment>
<dbReference type="Gene3D" id="1.20.5.340">
    <property type="match status" value="1"/>
</dbReference>